<feature type="region of interest" description="Disordered" evidence="1">
    <location>
        <begin position="1"/>
        <end position="155"/>
    </location>
</feature>
<evidence type="ECO:0000313" key="3">
    <source>
        <dbReference type="Proteomes" id="UP000262901"/>
    </source>
</evidence>
<dbReference type="AlphaFoldDB" id="A0A372KIM4"/>
<evidence type="ECO:0000313" key="2">
    <source>
        <dbReference type="EMBL" id="RFU52129.1"/>
    </source>
</evidence>
<accession>A0A372KIM4</accession>
<dbReference type="EMBL" id="QVQZ01000088">
    <property type="protein sequence ID" value="RFU52129.1"/>
    <property type="molecule type" value="Genomic_DNA"/>
</dbReference>
<feature type="non-terminal residue" evidence="2">
    <location>
        <position position="1"/>
    </location>
</feature>
<feature type="compositionally biased region" description="Basic and acidic residues" evidence="1">
    <location>
        <begin position="117"/>
        <end position="128"/>
    </location>
</feature>
<protein>
    <submittedName>
        <fullName evidence="2">Uncharacterized protein</fullName>
    </submittedName>
</protein>
<feature type="compositionally biased region" description="Basic residues" evidence="1">
    <location>
        <begin position="1"/>
        <end position="12"/>
    </location>
</feature>
<evidence type="ECO:0000256" key="1">
    <source>
        <dbReference type="SAM" id="MobiDB-lite"/>
    </source>
</evidence>
<comment type="caution">
    <text evidence="2">The sequence shown here is derived from an EMBL/GenBank/DDBJ whole genome shotgun (WGS) entry which is preliminary data.</text>
</comment>
<reference evidence="2 3" key="1">
    <citation type="submission" date="2018-08" db="EMBL/GenBank/DDBJ databases">
        <title>Draft genome of Streptococcus sp. nov. Z1.</title>
        <authorList>
            <person name="Tian Z."/>
        </authorList>
    </citation>
    <scope>NUCLEOTIDE SEQUENCE [LARGE SCALE GENOMIC DNA]</scope>
    <source>
        <strain evidence="3">Z1(2018)</strain>
    </source>
</reference>
<name>A0A372KIM4_9STRE</name>
<feature type="compositionally biased region" description="Basic and acidic residues" evidence="1">
    <location>
        <begin position="13"/>
        <end position="34"/>
    </location>
</feature>
<dbReference type="Proteomes" id="UP000262901">
    <property type="component" value="Unassembled WGS sequence"/>
</dbReference>
<sequence length="155" mass="16182">ETRHVWGGKKKGSGAEKHGNDTGTHDRHRQDRPAEIGQAGGAGRAPTGAQRGLQTSTPPHDRRLGNGGSGGRRVMESEGEPPERPTSLRAPPPPDPGGGRATPPGSLNLRAGTRQLGTRDRSGEDTRGQKSVASGRASPHATLTSPHTRQPPQPT</sequence>
<gene>
    <name evidence="2" type="ORF">DDV23_11330</name>
</gene>
<organism evidence="2 3">
    <name type="scientific">Streptococcus chenjunshii</name>
    <dbReference type="NCBI Taxonomy" id="2173853"/>
    <lineage>
        <taxon>Bacteria</taxon>
        <taxon>Bacillati</taxon>
        <taxon>Bacillota</taxon>
        <taxon>Bacilli</taxon>
        <taxon>Lactobacillales</taxon>
        <taxon>Streptococcaceae</taxon>
        <taxon>Streptococcus</taxon>
    </lineage>
</organism>
<proteinExistence type="predicted"/>